<dbReference type="EMBL" id="CBMI010005064">
    <property type="protein sequence ID" value="CDL73390.1"/>
    <property type="molecule type" value="Genomic_DNA"/>
</dbReference>
<proteinExistence type="predicted"/>
<geneLocation type="mitochondrion" evidence="1"/>
<sequence length="69" mass="8099">MEGNNGWRCTCQPELNWTELNWTELNWTELMAGSSPEYYATQRDSEIPTFLSTWPAVHLQPDLVMNTHR</sequence>
<dbReference type="EMBL" id="HG321327">
    <property type="protein sequence ID" value="CEF82652.1"/>
    <property type="molecule type" value="Genomic_DNA"/>
</dbReference>
<reference evidence="1" key="1">
    <citation type="submission" date="2013-05" db="EMBL/GenBank/DDBJ databases">
        <title>Draft genome sequences of six wheat associated Fusarium spp. isolates.</title>
        <authorList>
            <person name="Moolhuijzen P.M."/>
            <person name="Manners J.M."/>
            <person name="Wilcox S."/>
            <person name="Bellgard M.I."/>
            <person name="Gardiner D.M."/>
        </authorList>
    </citation>
    <scope>NUCLEOTIDE SEQUENCE</scope>
    <source>
        <strain evidence="1">CS3069</strain>
    </source>
</reference>
<name>W1I9P3_9HYPO</name>
<keyword evidence="1" id="KW-0496">Mitochondrion</keyword>
<protein>
    <submittedName>
        <fullName evidence="1">Unclassified</fullName>
    </submittedName>
</protein>
<gene>
    <name evidence="1" type="ORF">BN850_0137780</name>
</gene>
<evidence type="ECO:0000313" key="1">
    <source>
        <dbReference type="EMBL" id="CDL73390.1"/>
    </source>
</evidence>
<dbReference type="AlphaFoldDB" id="W1I9P3"/>
<organism evidence="1">
    <name type="scientific">Fusarium clavum</name>
    <dbReference type="NCBI Taxonomy" id="2594811"/>
    <lineage>
        <taxon>Eukaryota</taxon>
        <taxon>Fungi</taxon>
        <taxon>Dikarya</taxon>
        <taxon>Ascomycota</taxon>
        <taxon>Pezizomycotina</taxon>
        <taxon>Sordariomycetes</taxon>
        <taxon>Hypocreomycetidae</taxon>
        <taxon>Hypocreales</taxon>
        <taxon>Nectriaceae</taxon>
        <taxon>Fusarium</taxon>
        <taxon>Fusarium incarnatum-equiseti species complex</taxon>
    </lineage>
</organism>
<accession>W1I9P3</accession>